<feature type="region of interest" description="Disordered" evidence="1">
    <location>
        <begin position="1"/>
        <end position="186"/>
    </location>
</feature>
<protein>
    <submittedName>
        <fullName evidence="2">Uncharacterized protein</fullName>
    </submittedName>
</protein>
<reference evidence="2 3" key="1">
    <citation type="journal article" date="2021" name="Elife">
        <title>Chloroplast acquisition without the gene transfer in kleptoplastic sea slugs, Plakobranchus ocellatus.</title>
        <authorList>
            <person name="Maeda T."/>
            <person name="Takahashi S."/>
            <person name="Yoshida T."/>
            <person name="Shimamura S."/>
            <person name="Takaki Y."/>
            <person name="Nagai Y."/>
            <person name="Toyoda A."/>
            <person name="Suzuki Y."/>
            <person name="Arimoto A."/>
            <person name="Ishii H."/>
            <person name="Satoh N."/>
            <person name="Nishiyama T."/>
            <person name="Hasebe M."/>
            <person name="Maruyama T."/>
            <person name="Minagawa J."/>
            <person name="Obokata J."/>
            <person name="Shigenobu S."/>
        </authorList>
    </citation>
    <scope>NUCLEOTIDE SEQUENCE [LARGE SCALE GENOMIC DNA]</scope>
</reference>
<feature type="compositionally biased region" description="Low complexity" evidence="1">
    <location>
        <begin position="66"/>
        <end position="86"/>
    </location>
</feature>
<organism evidence="2 3">
    <name type="scientific">Plakobranchus ocellatus</name>
    <dbReference type="NCBI Taxonomy" id="259542"/>
    <lineage>
        <taxon>Eukaryota</taxon>
        <taxon>Metazoa</taxon>
        <taxon>Spiralia</taxon>
        <taxon>Lophotrochozoa</taxon>
        <taxon>Mollusca</taxon>
        <taxon>Gastropoda</taxon>
        <taxon>Heterobranchia</taxon>
        <taxon>Euthyneura</taxon>
        <taxon>Panpulmonata</taxon>
        <taxon>Sacoglossa</taxon>
        <taxon>Placobranchoidea</taxon>
        <taxon>Plakobranchidae</taxon>
        <taxon>Plakobranchus</taxon>
    </lineage>
</organism>
<proteinExistence type="predicted"/>
<dbReference type="AlphaFoldDB" id="A0AAV4CUN0"/>
<dbReference type="Proteomes" id="UP000735302">
    <property type="component" value="Unassembled WGS sequence"/>
</dbReference>
<evidence type="ECO:0000256" key="1">
    <source>
        <dbReference type="SAM" id="MobiDB-lite"/>
    </source>
</evidence>
<evidence type="ECO:0000313" key="2">
    <source>
        <dbReference type="EMBL" id="GFO35595.1"/>
    </source>
</evidence>
<accession>A0AAV4CUN0</accession>
<feature type="region of interest" description="Disordered" evidence="1">
    <location>
        <begin position="228"/>
        <end position="273"/>
    </location>
</feature>
<feature type="compositionally biased region" description="Low complexity" evidence="1">
    <location>
        <begin position="46"/>
        <end position="57"/>
    </location>
</feature>
<comment type="caution">
    <text evidence="2">The sequence shown here is derived from an EMBL/GenBank/DDBJ whole genome shotgun (WGS) entry which is preliminary data.</text>
</comment>
<feature type="compositionally biased region" description="Basic and acidic residues" evidence="1">
    <location>
        <begin position="150"/>
        <end position="164"/>
    </location>
</feature>
<gene>
    <name evidence="2" type="ORF">PoB_006210000</name>
</gene>
<feature type="compositionally biased region" description="Basic and acidic residues" evidence="1">
    <location>
        <begin position="27"/>
        <end position="45"/>
    </location>
</feature>
<dbReference type="EMBL" id="BLXT01006999">
    <property type="protein sequence ID" value="GFO35595.1"/>
    <property type="molecule type" value="Genomic_DNA"/>
</dbReference>
<evidence type="ECO:0000313" key="3">
    <source>
        <dbReference type="Proteomes" id="UP000735302"/>
    </source>
</evidence>
<sequence length="299" mass="32320">MLCHCHVRPKADERKRSLPLPSIIVEGEEHDREPEVHSASSERDQTTTARRSSATSTPGSQRRKLSSGSVSRSCQSSEQLDLLAEAAGEEVEEEKEKGDAPGGMDLPVPRRRRMLPGLSRSSPSILDEPSNAENDDEDSQMGDIESGAGGDRRADFDSDSRLDSSEPASLKGHSSKRNEVRPQSLLNLRDEELEPISLLLSSSRRGRSSTLTPSPSFSEVAWEASAGWLPQSPQPGKRPRLLLPSPPNSLRSTPCTSHAHLATPLSPNPGARSPRLARLTAFFKTKSAGVFCSVQASSA</sequence>
<name>A0AAV4CUN0_9GAST</name>
<keyword evidence="3" id="KW-1185">Reference proteome</keyword>